<comment type="cofactor">
    <cofactor evidence="2">
        <name>Zn(2+)</name>
        <dbReference type="ChEBI" id="CHEBI:29105"/>
    </cofactor>
</comment>
<dbReference type="EC" id="3.5.1.28" evidence="5"/>
<evidence type="ECO:0000256" key="2">
    <source>
        <dbReference type="ARBA" id="ARBA00001947"/>
    </source>
</evidence>
<dbReference type="GO" id="GO:0008745">
    <property type="term" value="F:N-acetylmuramoyl-L-alanine amidase activity"/>
    <property type="evidence" value="ECO:0007669"/>
    <property type="project" value="UniProtKB-EC"/>
</dbReference>
<dbReference type="GO" id="GO:0046872">
    <property type="term" value="F:metal ion binding"/>
    <property type="evidence" value="ECO:0007669"/>
    <property type="project" value="UniProtKB-KW"/>
</dbReference>
<keyword evidence="15" id="KW-1185">Reference proteome</keyword>
<evidence type="ECO:0000256" key="11">
    <source>
        <dbReference type="ARBA" id="ARBA00039257"/>
    </source>
</evidence>
<evidence type="ECO:0000256" key="4">
    <source>
        <dbReference type="ARBA" id="ARBA00007553"/>
    </source>
</evidence>
<dbReference type="PANTHER" id="PTHR30417">
    <property type="entry name" value="N-ACETYLMURAMOYL-L-ALANINE AMIDASE AMID"/>
    <property type="match status" value="1"/>
</dbReference>
<evidence type="ECO:0000256" key="5">
    <source>
        <dbReference type="ARBA" id="ARBA00011901"/>
    </source>
</evidence>
<dbReference type="OrthoDB" id="9794842at2"/>
<keyword evidence="8" id="KW-0378">Hydrolase</keyword>
<accession>A0A163CVL7</accession>
<gene>
    <name evidence="14" type="ORF">AVW16_08915</name>
</gene>
<protein>
    <recommendedName>
        <fullName evidence="11">1,6-anhydro-N-acetylmuramyl-L-alanine amidase AmpD</fullName>
        <ecNumber evidence="5">3.5.1.28</ecNumber>
    </recommendedName>
    <alternativeName>
        <fullName evidence="12">N-acetylmuramoyl-L-alanine amidase</fullName>
    </alternativeName>
</protein>
<evidence type="ECO:0000256" key="6">
    <source>
        <dbReference type="ARBA" id="ARBA00022490"/>
    </source>
</evidence>
<dbReference type="Pfam" id="PF01510">
    <property type="entry name" value="Amidase_2"/>
    <property type="match status" value="1"/>
</dbReference>
<dbReference type="RefSeq" id="WP_066611150.1">
    <property type="nucleotide sequence ID" value="NZ_LQQU01000015.1"/>
</dbReference>
<dbReference type="GO" id="GO:0009253">
    <property type="term" value="P:peptidoglycan catabolic process"/>
    <property type="evidence" value="ECO:0007669"/>
    <property type="project" value="InterPro"/>
</dbReference>
<dbReference type="CDD" id="cd06583">
    <property type="entry name" value="PGRP"/>
    <property type="match status" value="1"/>
</dbReference>
<evidence type="ECO:0000256" key="9">
    <source>
        <dbReference type="ARBA" id="ARBA00022833"/>
    </source>
</evidence>
<feature type="domain" description="N-acetylmuramoyl-L-alanine amidase" evidence="13">
    <location>
        <begin position="19"/>
        <end position="167"/>
    </location>
</feature>
<evidence type="ECO:0000256" key="12">
    <source>
        <dbReference type="ARBA" id="ARBA00042615"/>
    </source>
</evidence>
<dbReference type="InterPro" id="IPR051206">
    <property type="entry name" value="NAMLAA_amidase_2"/>
</dbReference>
<keyword evidence="9" id="KW-0862">Zinc</keyword>
<dbReference type="Gene3D" id="3.40.80.10">
    <property type="entry name" value="Peptidoglycan recognition protein-like"/>
    <property type="match status" value="1"/>
</dbReference>
<dbReference type="SMART" id="SM00644">
    <property type="entry name" value="Ami_2"/>
    <property type="match status" value="1"/>
</dbReference>
<dbReference type="EMBL" id="LQQU01000015">
    <property type="protein sequence ID" value="KZE33277.1"/>
    <property type="molecule type" value="Genomic_DNA"/>
</dbReference>
<dbReference type="InterPro" id="IPR002502">
    <property type="entry name" value="Amidase_domain"/>
</dbReference>
<evidence type="ECO:0000256" key="8">
    <source>
        <dbReference type="ARBA" id="ARBA00022801"/>
    </source>
</evidence>
<evidence type="ECO:0000256" key="1">
    <source>
        <dbReference type="ARBA" id="ARBA00001561"/>
    </source>
</evidence>
<dbReference type="GO" id="GO:0071555">
    <property type="term" value="P:cell wall organization"/>
    <property type="evidence" value="ECO:0007669"/>
    <property type="project" value="UniProtKB-KW"/>
</dbReference>
<comment type="caution">
    <text evidence="14">The sequence shown here is derived from an EMBL/GenBank/DDBJ whole genome shotgun (WGS) entry which is preliminary data.</text>
</comment>
<evidence type="ECO:0000313" key="15">
    <source>
        <dbReference type="Proteomes" id="UP000076625"/>
    </source>
</evidence>
<dbReference type="STRING" id="1452487.AVW16_08915"/>
<evidence type="ECO:0000313" key="14">
    <source>
        <dbReference type="EMBL" id="KZE33277.1"/>
    </source>
</evidence>
<evidence type="ECO:0000256" key="7">
    <source>
        <dbReference type="ARBA" id="ARBA00022723"/>
    </source>
</evidence>
<dbReference type="NCBIfam" id="NF008758">
    <property type="entry name" value="PRK11789.1"/>
    <property type="match status" value="1"/>
</dbReference>
<sequence length="181" mass="20056">MSLTLNAAGWVEPARHIASPNCDDYPDGARPTLLVVHNISLPPNQYGGPGVEELFTNTLDPAEHPYYAGIAHLRVSAHFFIRRDGELVQFVPVTRRAWHAGASSFGGRERCNDFSLGVELEGSDFEPFSDAQYERLAELAALLRRELGLTDVAGHSDVAPGRKTDPGPFFDWRRIRPLFEA</sequence>
<dbReference type="PANTHER" id="PTHR30417:SF4">
    <property type="entry name" value="1,6-ANHYDRO-N-ACETYLMURAMYL-L-ALANINE AMIDASE AMPD"/>
    <property type="match status" value="1"/>
</dbReference>
<dbReference type="AlphaFoldDB" id="A0A163CVL7"/>
<comment type="similarity">
    <text evidence="4">Belongs to the N-acetylmuramoyl-L-alanine amidase 2 family.</text>
</comment>
<comment type="catalytic activity">
    <reaction evidence="1">
        <text>Hydrolyzes the link between N-acetylmuramoyl residues and L-amino acid residues in certain cell-wall glycopeptides.</text>
        <dbReference type="EC" id="3.5.1.28"/>
    </reaction>
</comment>
<keyword evidence="7" id="KW-0479">Metal-binding</keyword>
<dbReference type="SUPFAM" id="SSF55846">
    <property type="entry name" value="N-acetylmuramoyl-L-alanine amidase-like"/>
    <property type="match status" value="1"/>
</dbReference>
<evidence type="ECO:0000256" key="10">
    <source>
        <dbReference type="ARBA" id="ARBA00023316"/>
    </source>
</evidence>
<name>A0A163CVL7_9NEIS</name>
<dbReference type="GO" id="GO:0009254">
    <property type="term" value="P:peptidoglycan turnover"/>
    <property type="evidence" value="ECO:0007669"/>
    <property type="project" value="TreeGrafter"/>
</dbReference>
<dbReference type="Proteomes" id="UP000076625">
    <property type="component" value="Unassembled WGS sequence"/>
</dbReference>
<keyword evidence="10" id="KW-0961">Cell wall biogenesis/degradation</keyword>
<dbReference type="GO" id="GO:0005737">
    <property type="term" value="C:cytoplasm"/>
    <property type="evidence" value="ECO:0007669"/>
    <property type="project" value="UniProtKB-SubCell"/>
</dbReference>
<reference evidence="15" key="1">
    <citation type="submission" date="2016-01" db="EMBL/GenBank/DDBJ databases">
        <title>Draft genome of Chromobacterium sp. F49.</title>
        <authorList>
            <person name="Hong K.W."/>
        </authorList>
    </citation>
    <scope>NUCLEOTIDE SEQUENCE [LARGE SCALE GENOMIC DNA]</scope>
    <source>
        <strain evidence="15">CN10</strain>
    </source>
</reference>
<evidence type="ECO:0000256" key="3">
    <source>
        <dbReference type="ARBA" id="ARBA00004496"/>
    </source>
</evidence>
<evidence type="ECO:0000259" key="13">
    <source>
        <dbReference type="SMART" id="SM00644"/>
    </source>
</evidence>
<organism evidence="14 15">
    <name type="scientific">Crenobacter luteus</name>
    <dbReference type="NCBI Taxonomy" id="1452487"/>
    <lineage>
        <taxon>Bacteria</taxon>
        <taxon>Pseudomonadati</taxon>
        <taxon>Pseudomonadota</taxon>
        <taxon>Betaproteobacteria</taxon>
        <taxon>Neisseriales</taxon>
        <taxon>Neisseriaceae</taxon>
        <taxon>Crenobacter</taxon>
    </lineage>
</organism>
<comment type="subcellular location">
    <subcellularLocation>
        <location evidence="3">Cytoplasm</location>
    </subcellularLocation>
</comment>
<keyword evidence="6" id="KW-0963">Cytoplasm</keyword>
<proteinExistence type="inferred from homology"/>
<dbReference type="InterPro" id="IPR036505">
    <property type="entry name" value="Amidase/PGRP_sf"/>
</dbReference>